<name>A0A183IZ09_9BILA</name>
<sequence length="77" mass="9114">MRMDTLQLVFLLFTCSCLLVEAALSNRIDELHHPQYLDEIFAEAKRNYPAYQIKSRPGQPLRFGKRYRQTAHEYPVN</sequence>
<proteinExistence type="predicted"/>
<reference evidence="2 3" key="2">
    <citation type="submission" date="2018-11" db="EMBL/GenBank/DDBJ databases">
        <authorList>
            <consortium name="Pathogen Informatics"/>
        </authorList>
    </citation>
    <scope>NUCLEOTIDE SEQUENCE [LARGE SCALE GENOMIC DNA]</scope>
</reference>
<accession>A0A183IZ09</accession>
<dbReference type="Proteomes" id="UP000270296">
    <property type="component" value="Unassembled WGS sequence"/>
</dbReference>
<organism evidence="4">
    <name type="scientific">Soboliphyme baturini</name>
    <dbReference type="NCBI Taxonomy" id="241478"/>
    <lineage>
        <taxon>Eukaryota</taxon>
        <taxon>Metazoa</taxon>
        <taxon>Ecdysozoa</taxon>
        <taxon>Nematoda</taxon>
        <taxon>Enoplea</taxon>
        <taxon>Dorylaimia</taxon>
        <taxon>Dioctophymatida</taxon>
        <taxon>Dioctophymatoidea</taxon>
        <taxon>Soboliphymatidae</taxon>
        <taxon>Soboliphyme</taxon>
    </lineage>
</organism>
<dbReference type="WBParaSite" id="SBAD_0000917701-mRNA-1">
    <property type="protein sequence ID" value="SBAD_0000917701-mRNA-1"/>
    <property type="gene ID" value="SBAD_0000917701"/>
</dbReference>
<reference evidence="4" key="1">
    <citation type="submission" date="2016-06" db="UniProtKB">
        <authorList>
            <consortium name="WormBaseParasite"/>
        </authorList>
    </citation>
    <scope>IDENTIFICATION</scope>
</reference>
<gene>
    <name evidence="2" type="ORF">SBAD_LOCUS8857</name>
</gene>
<keyword evidence="3" id="KW-1185">Reference proteome</keyword>
<keyword evidence="1" id="KW-0732">Signal</keyword>
<evidence type="ECO:0000256" key="1">
    <source>
        <dbReference type="SAM" id="SignalP"/>
    </source>
</evidence>
<dbReference type="AlphaFoldDB" id="A0A183IZ09"/>
<evidence type="ECO:0000313" key="3">
    <source>
        <dbReference type="Proteomes" id="UP000270296"/>
    </source>
</evidence>
<feature type="signal peptide" evidence="1">
    <location>
        <begin position="1"/>
        <end position="22"/>
    </location>
</feature>
<evidence type="ECO:0000313" key="2">
    <source>
        <dbReference type="EMBL" id="VDP19724.1"/>
    </source>
</evidence>
<feature type="chain" id="PRO_5043140313" evidence="1">
    <location>
        <begin position="23"/>
        <end position="77"/>
    </location>
</feature>
<dbReference type="PROSITE" id="PS51257">
    <property type="entry name" value="PROKAR_LIPOPROTEIN"/>
    <property type="match status" value="1"/>
</dbReference>
<evidence type="ECO:0000313" key="4">
    <source>
        <dbReference type="WBParaSite" id="SBAD_0000917701-mRNA-1"/>
    </source>
</evidence>
<dbReference type="EMBL" id="UZAM01012044">
    <property type="protein sequence ID" value="VDP19724.1"/>
    <property type="molecule type" value="Genomic_DNA"/>
</dbReference>
<protein>
    <submittedName>
        <fullName evidence="2 4">Uncharacterized protein</fullName>
    </submittedName>
</protein>